<dbReference type="GO" id="GO:0016491">
    <property type="term" value="F:oxidoreductase activity"/>
    <property type="evidence" value="ECO:0007669"/>
    <property type="project" value="UniProtKB-KW"/>
</dbReference>
<dbReference type="InterPro" id="IPR005123">
    <property type="entry name" value="Oxoglu/Fe-dep_dioxygenase_dom"/>
</dbReference>
<dbReference type="InterPro" id="IPR026992">
    <property type="entry name" value="DIOX_N"/>
</dbReference>
<evidence type="ECO:0000313" key="5">
    <source>
        <dbReference type="EMBL" id="KAL3690409.1"/>
    </source>
</evidence>
<accession>A0ABD3HM26</accession>
<evidence type="ECO:0000256" key="1">
    <source>
        <dbReference type="ARBA" id="ARBA00022723"/>
    </source>
</evidence>
<dbReference type="Proteomes" id="UP001633002">
    <property type="component" value="Unassembled WGS sequence"/>
</dbReference>
<comment type="caution">
    <text evidence="5">The sequence shown here is derived from an EMBL/GenBank/DDBJ whole genome shotgun (WGS) entry which is preliminary data.</text>
</comment>
<dbReference type="PROSITE" id="PS51471">
    <property type="entry name" value="FE2OG_OXY"/>
    <property type="match status" value="1"/>
</dbReference>
<proteinExistence type="inferred from homology"/>
<dbReference type="Pfam" id="PF14226">
    <property type="entry name" value="DIOX_N"/>
    <property type="match status" value="1"/>
</dbReference>
<sequence>MAAQAILKSQYEANKGPATIGDLSETLKRNGEQGIPEHLKVCDEDLSTLESGIHEDSEPRGQYQVPVIDFSLLQTDRLALVQMLGDAARSWGCCQIVNHGISVQSMQQLTAEGYKYFELPLERKQQSRSYVGDNTTFKLSSLHWAESWTIYGKGSWEDLDAEVLSAWPEGNDSLRIIAAKFFQDLEELTKQLFELYAEDLGVGSDFYSKHVDSSELMVRWNHYPACPNPWSILGAKTHTDFNLITFLLQDQVGGLQVERDGSWFGIQPIEGSLIINFADGFHVWTNGTYKTAVHRVLVNTRKPRFSFTAFWFANNALDYIAPDELVDANHPRLYKPMNAGEHKQKTVEKRSKVDMSNQREYSKVLRGTDMLNQWRIHS</sequence>
<evidence type="ECO:0000313" key="6">
    <source>
        <dbReference type="Proteomes" id="UP001633002"/>
    </source>
</evidence>
<keyword evidence="6" id="KW-1185">Reference proteome</keyword>
<dbReference type="InterPro" id="IPR050231">
    <property type="entry name" value="Iron_ascorbate_oxido_reductase"/>
</dbReference>
<dbReference type="SUPFAM" id="SSF51197">
    <property type="entry name" value="Clavaminate synthase-like"/>
    <property type="match status" value="1"/>
</dbReference>
<evidence type="ECO:0000259" key="4">
    <source>
        <dbReference type="PROSITE" id="PS51471"/>
    </source>
</evidence>
<dbReference type="AlphaFoldDB" id="A0ABD3HM26"/>
<keyword evidence="3" id="KW-0560">Oxidoreductase</keyword>
<name>A0ABD3HM26_9MARC</name>
<dbReference type="GO" id="GO:0046872">
    <property type="term" value="F:metal ion binding"/>
    <property type="evidence" value="ECO:0007669"/>
    <property type="project" value="UniProtKB-KW"/>
</dbReference>
<dbReference type="Gene3D" id="2.60.120.330">
    <property type="entry name" value="B-lactam Antibiotic, Isopenicillin N Synthase, Chain"/>
    <property type="match status" value="1"/>
</dbReference>
<reference evidence="5 6" key="1">
    <citation type="submission" date="2024-09" db="EMBL/GenBank/DDBJ databases">
        <title>Chromosome-scale assembly of Riccia sorocarpa.</title>
        <authorList>
            <person name="Paukszto L."/>
        </authorList>
    </citation>
    <scope>NUCLEOTIDE SEQUENCE [LARGE SCALE GENOMIC DNA]</scope>
    <source>
        <strain evidence="5">LP-2024</strain>
        <tissue evidence="5">Aerial parts of the thallus</tissue>
    </source>
</reference>
<comment type="similarity">
    <text evidence="3">Belongs to the iron/ascorbate-dependent oxidoreductase family.</text>
</comment>
<keyword evidence="1 3" id="KW-0479">Metal-binding</keyword>
<feature type="domain" description="Fe2OG dioxygenase" evidence="4">
    <location>
        <begin position="214"/>
        <end position="314"/>
    </location>
</feature>
<protein>
    <recommendedName>
        <fullName evidence="4">Fe2OG dioxygenase domain-containing protein</fullName>
    </recommendedName>
</protein>
<keyword evidence="2 3" id="KW-0408">Iron</keyword>
<dbReference type="EMBL" id="JBJQOH010000004">
    <property type="protein sequence ID" value="KAL3690409.1"/>
    <property type="molecule type" value="Genomic_DNA"/>
</dbReference>
<evidence type="ECO:0000256" key="3">
    <source>
        <dbReference type="RuleBase" id="RU003682"/>
    </source>
</evidence>
<evidence type="ECO:0000256" key="2">
    <source>
        <dbReference type="ARBA" id="ARBA00023004"/>
    </source>
</evidence>
<organism evidence="5 6">
    <name type="scientific">Riccia sorocarpa</name>
    <dbReference type="NCBI Taxonomy" id="122646"/>
    <lineage>
        <taxon>Eukaryota</taxon>
        <taxon>Viridiplantae</taxon>
        <taxon>Streptophyta</taxon>
        <taxon>Embryophyta</taxon>
        <taxon>Marchantiophyta</taxon>
        <taxon>Marchantiopsida</taxon>
        <taxon>Marchantiidae</taxon>
        <taxon>Marchantiales</taxon>
        <taxon>Ricciaceae</taxon>
        <taxon>Riccia</taxon>
    </lineage>
</organism>
<dbReference type="Pfam" id="PF03171">
    <property type="entry name" value="2OG-FeII_Oxy"/>
    <property type="match status" value="1"/>
</dbReference>
<dbReference type="PANTHER" id="PTHR47990">
    <property type="entry name" value="2-OXOGLUTARATE (2OG) AND FE(II)-DEPENDENT OXYGENASE SUPERFAMILY PROTEIN-RELATED"/>
    <property type="match status" value="1"/>
</dbReference>
<gene>
    <name evidence="5" type="ORF">R1sor_016718</name>
</gene>
<dbReference type="InterPro" id="IPR027443">
    <property type="entry name" value="IPNS-like_sf"/>
</dbReference>
<dbReference type="InterPro" id="IPR044861">
    <property type="entry name" value="IPNS-like_FE2OG_OXY"/>
</dbReference>